<keyword evidence="3" id="KW-0964">Secreted</keyword>
<accession>A0A9P4M5X8</accession>
<dbReference type="AlphaFoldDB" id="A0A9P4M5X8"/>
<proteinExistence type="inferred from homology"/>
<dbReference type="PANTHER" id="PTHR10009">
    <property type="entry name" value="PROTEIN YELLOW-RELATED"/>
    <property type="match status" value="1"/>
</dbReference>
<comment type="subcellular location">
    <subcellularLocation>
        <location evidence="1">Secreted</location>
    </subcellularLocation>
</comment>
<dbReference type="Pfam" id="PF03022">
    <property type="entry name" value="MRJP"/>
    <property type="match status" value="1"/>
</dbReference>
<gene>
    <name evidence="5" type="ORF">NA57DRAFT_40469</name>
</gene>
<dbReference type="EMBL" id="ML978127">
    <property type="protein sequence ID" value="KAF2098335.1"/>
    <property type="molecule type" value="Genomic_DNA"/>
</dbReference>
<evidence type="ECO:0000256" key="1">
    <source>
        <dbReference type="ARBA" id="ARBA00004613"/>
    </source>
</evidence>
<feature type="signal peptide" evidence="4">
    <location>
        <begin position="1"/>
        <end position="18"/>
    </location>
</feature>
<evidence type="ECO:0000256" key="4">
    <source>
        <dbReference type="SAM" id="SignalP"/>
    </source>
</evidence>
<feature type="chain" id="PRO_5040482934" description="Major royal jelly protein" evidence="4">
    <location>
        <begin position="19"/>
        <end position="420"/>
    </location>
</feature>
<keyword evidence="4" id="KW-0732">Signal</keyword>
<dbReference type="GO" id="GO:0005576">
    <property type="term" value="C:extracellular region"/>
    <property type="evidence" value="ECO:0007669"/>
    <property type="project" value="UniProtKB-SubCell"/>
</dbReference>
<comment type="similarity">
    <text evidence="2">Belongs to the major royal jelly protein family.</text>
</comment>
<organism evidence="5 6">
    <name type="scientific">Rhizodiscina lignyota</name>
    <dbReference type="NCBI Taxonomy" id="1504668"/>
    <lineage>
        <taxon>Eukaryota</taxon>
        <taxon>Fungi</taxon>
        <taxon>Dikarya</taxon>
        <taxon>Ascomycota</taxon>
        <taxon>Pezizomycotina</taxon>
        <taxon>Dothideomycetes</taxon>
        <taxon>Pleosporomycetidae</taxon>
        <taxon>Aulographales</taxon>
        <taxon>Rhizodiscinaceae</taxon>
        <taxon>Rhizodiscina</taxon>
    </lineage>
</organism>
<evidence type="ECO:0000313" key="5">
    <source>
        <dbReference type="EMBL" id="KAF2098335.1"/>
    </source>
</evidence>
<name>A0A9P4M5X8_9PEZI</name>
<comment type="caution">
    <text evidence="5">The sequence shown here is derived from an EMBL/GenBank/DDBJ whole genome shotgun (WGS) entry which is preliminary data.</text>
</comment>
<reference evidence="5" key="1">
    <citation type="journal article" date="2020" name="Stud. Mycol.">
        <title>101 Dothideomycetes genomes: a test case for predicting lifestyles and emergence of pathogens.</title>
        <authorList>
            <person name="Haridas S."/>
            <person name="Albert R."/>
            <person name="Binder M."/>
            <person name="Bloem J."/>
            <person name="Labutti K."/>
            <person name="Salamov A."/>
            <person name="Andreopoulos B."/>
            <person name="Baker S."/>
            <person name="Barry K."/>
            <person name="Bills G."/>
            <person name="Bluhm B."/>
            <person name="Cannon C."/>
            <person name="Castanera R."/>
            <person name="Culley D."/>
            <person name="Daum C."/>
            <person name="Ezra D."/>
            <person name="Gonzalez J."/>
            <person name="Henrissat B."/>
            <person name="Kuo A."/>
            <person name="Liang C."/>
            <person name="Lipzen A."/>
            <person name="Lutzoni F."/>
            <person name="Magnuson J."/>
            <person name="Mondo S."/>
            <person name="Nolan M."/>
            <person name="Ohm R."/>
            <person name="Pangilinan J."/>
            <person name="Park H.-J."/>
            <person name="Ramirez L."/>
            <person name="Alfaro M."/>
            <person name="Sun H."/>
            <person name="Tritt A."/>
            <person name="Yoshinaga Y."/>
            <person name="Zwiers L.-H."/>
            <person name="Turgeon B."/>
            <person name="Goodwin S."/>
            <person name="Spatafora J."/>
            <person name="Crous P."/>
            <person name="Grigoriev I."/>
        </authorList>
    </citation>
    <scope>NUCLEOTIDE SEQUENCE</scope>
    <source>
        <strain evidence="5">CBS 133067</strain>
    </source>
</reference>
<dbReference type="InterPro" id="IPR017996">
    <property type="entry name" value="MRJP/yellow-related"/>
</dbReference>
<dbReference type="Gene3D" id="2.120.10.30">
    <property type="entry name" value="TolB, C-terminal domain"/>
    <property type="match status" value="1"/>
</dbReference>
<evidence type="ECO:0000256" key="3">
    <source>
        <dbReference type="ARBA" id="ARBA00022525"/>
    </source>
</evidence>
<evidence type="ECO:0000256" key="2">
    <source>
        <dbReference type="ARBA" id="ARBA00009127"/>
    </source>
</evidence>
<dbReference type="InterPro" id="IPR011042">
    <property type="entry name" value="6-blade_b-propeller_TolB-like"/>
</dbReference>
<dbReference type="PANTHER" id="PTHR10009:SF18">
    <property type="entry name" value="PROTEIN YELLOW-LIKE PROTEIN"/>
    <property type="match status" value="1"/>
</dbReference>
<sequence>MSRFLAVALAALLQLCTSQSLTTDPGVYGPELEIAHLYYDEWPTGIAVSSTGRMFSNYPPGLDAANLNDGKNGKYTVAELVSNTTERPYPSAEWNNPPGGSINYTTNPPSGANYPNYLIGVQSVVVDPADRLWILDTGRALLPDSSALVPSSPGGPKLIGVDLHDNKIFKTILFPPTVAYADSYLNDIRFDLRSSLTSSGKGIGYITDSSTEGRNGLIVVDLGSGESWRYLDTNPTVRPEGQFLAFLWGTSLYSLPSPNASLAHINFGSDGIALGADGEDLYWGAVGSRYMYSIPTSALRAHGGPTDEIMAQSAVRNRGQKGVSDGFETDSNGRIYVGNFEQNAVNFYDPKNGTVETFVRDPRLNWIDTMSVATDGYLYFTNNQLAFSAAYWPGTDRRKKPYTLFRAKLPEGGTKVTQSS</sequence>
<dbReference type="OrthoDB" id="7776143at2759"/>
<evidence type="ECO:0008006" key="7">
    <source>
        <dbReference type="Google" id="ProtNLM"/>
    </source>
</evidence>
<dbReference type="Proteomes" id="UP000799772">
    <property type="component" value="Unassembled WGS sequence"/>
</dbReference>
<protein>
    <recommendedName>
        <fullName evidence="7">Major royal jelly protein</fullName>
    </recommendedName>
</protein>
<evidence type="ECO:0000313" key="6">
    <source>
        <dbReference type="Proteomes" id="UP000799772"/>
    </source>
</evidence>
<dbReference type="SUPFAM" id="SSF101898">
    <property type="entry name" value="NHL repeat"/>
    <property type="match status" value="1"/>
</dbReference>
<keyword evidence="6" id="KW-1185">Reference proteome</keyword>